<evidence type="ECO:0000313" key="1">
    <source>
        <dbReference type="EMBL" id="MBA4629721.1"/>
    </source>
</evidence>
<reference evidence="1" key="1">
    <citation type="journal article" date="2013" name="J. Plant Res.">
        <title>Effect of fungi and light on seed germination of three Opuntia species from semiarid lands of central Mexico.</title>
        <authorList>
            <person name="Delgado-Sanchez P."/>
            <person name="Jimenez-Bremont J.F."/>
            <person name="Guerrero-Gonzalez Mde L."/>
            <person name="Flores J."/>
        </authorList>
    </citation>
    <scope>NUCLEOTIDE SEQUENCE</scope>
    <source>
        <tissue evidence="1">Cladode</tissue>
    </source>
</reference>
<organism evidence="1">
    <name type="scientific">Opuntia streptacantha</name>
    <name type="common">Prickly pear cactus</name>
    <name type="synonym">Opuntia cardona</name>
    <dbReference type="NCBI Taxonomy" id="393608"/>
    <lineage>
        <taxon>Eukaryota</taxon>
        <taxon>Viridiplantae</taxon>
        <taxon>Streptophyta</taxon>
        <taxon>Embryophyta</taxon>
        <taxon>Tracheophyta</taxon>
        <taxon>Spermatophyta</taxon>
        <taxon>Magnoliopsida</taxon>
        <taxon>eudicotyledons</taxon>
        <taxon>Gunneridae</taxon>
        <taxon>Pentapetalae</taxon>
        <taxon>Caryophyllales</taxon>
        <taxon>Cactineae</taxon>
        <taxon>Cactaceae</taxon>
        <taxon>Opuntioideae</taxon>
        <taxon>Opuntia</taxon>
    </lineage>
</organism>
<sequence length="104" mass="11411">MTGEQWKFLFCIAAAGSRFSCRRPCCGDIILPFNDSSSIGCTIFSPVITSWMLTASTISCVMSSGFIPQLCLTFSSISDLEQHTFSSEDFKGTDFSAKEKARLL</sequence>
<accession>A0A7C9CYM8</accession>
<name>A0A7C9CYM8_OPUST</name>
<reference evidence="1" key="2">
    <citation type="submission" date="2020-07" db="EMBL/GenBank/DDBJ databases">
        <authorList>
            <person name="Vera ALvarez R."/>
            <person name="Arias-Moreno D.M."/>
            <person name="Jimenez-Jacinto V."/>
            <person name="Jimenez-Bremont J.F."/>
            <person name="Swaminathan K."/>
            <person name="Moose S.P."/>
            <person name="Guerrero-Gonzalez M.L."/>
            <person name="Marino-Ramirez L."/>
            <person name="Landsman D."/>
            <person name="Rodriguez-Kessler M."/>
            <person name="Delgado-Sanchez P."/>
        </authorList>
    </citation>
    <scope>NUCLEOTIDE SEQUENCE</scope>
    <source>
        <tissue evidence="1">Cladode</tissue>
    </source>
</reference>
<proteinExistence type="predicted"/>
<dbReference type="EMBL" id="GISG01070655">
    <property type="protein sequence ID" value="MBA4629721.1"/>
    <property type="molecule type" value="Transcribed_RNA"/>
</dbReference>
<dbReference type="AlphaFoldDB" id="A0A7C9CYM8"/>
<protein>
    <submittedName>
        <fullName evidence="1">Uncharacterized protein</fullName>
    </submittedName>
</protein>